<dbReference type="InterPro" id="IPR039537">
    <property type="entry name" value="Retrotran_Ty1/copia-like"/>
</dbReference>
<dbReference type="Gene3D" id="3.30.420.10">
    <property type="entry name" value="Ribonuclease H-like superfamily/Ribonuclease H"/>
    <property type="match status" value="1"/>
</dbReference>
<name>A0A9P0ZA29_CUSEU</name>
<dbReference type="Pfam" id="PF25597">
    <property type="entry name" value="SH3_retrovirus"/>
    <property type="match status" value="1"/>
</dbReference>
<evidence type="ECO:0000259" key="1">
    <source>
        <dbReference type="PROSITE" id="PS50994"/>
    </source>
</evidence>
<dbReference type="Proteomes" id="UP001152484">
    <property type="component" value="Unassembled WGS sequence"/>
</dbReference>
<organism evidence="2 3">
    <name type="scientific">Cuscuta europaea</name>
    <name type="common">European dodder</name>
    <dbReference type="NCBI Taxonomy" id="41803"/>
    <lineage>
        <taxon>Eukaryota</taxon>
        <taxon>Viridiplantae</taxon>
        <taxon>Streptophyta</taxon>
        <taxon>Embryophyta</taxon>
        <taxon>Tracheophyta</taxon>
        <taxon>Spermatophyta</taxon>
        <taxon>Magnoliopsida</taxon>
        <taxon>eudicotyledons</taxon>
        <taxon>Gunneridae</taxon>
        <taxon>Pentapetalae</taxon>
        <taxon>asterids</taxon>
        <taxon>lamiids</taxon>
        <taxon>Solanales</taxon>
        <taxon>Convolvulaceae</taxon>
        <taxon>Cuscuteae</taxon>
        <taxon>Cuscuta</taxon>
        <taxon>Cuscuta subgen. Cuscuta</taxon>
    </lineage>
</organism>
<evidence type="ECO:0000313" key="2">
    <source>
        <dbReference type="EMBL" id="CAH9095178.1"/>
    </source>
</evidence>
<dbReference type="GO" id="GO:0003676">
    <property type="term" value="F:nucleic acid binding"/>
    <property type="evidence" value="ECO:0007669"/>
    <property type="project" value="InterPro"/>
</dbReference>
<dbReference type="PROSITE" id="PS50994">
    <property type="entry name" value="INTEGRASE"/>
    <property type="match status" value="1"/>
</dbReference>
<dbReference type="InterPro" id="IPR057670">
    <property type="entry name" value="SH3_retrovirus"/>
</dbReference>
<dbReference type="SUPFAM" id="SSF53098">
    <property type="entry name" value="Ribonuclease H-like"/>
    <property type="match status" value="1"/>
</dbReference>
<dbReference type="Pfam" id="PF13976">
    <property type="entry name" value="gag_pre-integrs"/>
    <property type="match status" value="1"/>
</dbReference>
<dbReference type="PANTHER" id="PTHR42648">
    <property type="entry name" value="TRANSPOSASE, PUTATIVE-RELATED"/>
    <property type="match status" value="1"/>
</dbReference>
<dbReference type="InterPro" id="IPR025724">
    <property type="entry name" value="GAG-pre-integrase_dom"/>
</dbReference>
<dbReference type="InterPro" id="IPR001584">
    <property type="entry name" value="Integrase_cat-core"/>
</dbReference>
<dbReference type="Pfam" id="PF00665">
    <property type="entry name" value="rve"/>
    <property type="match status" value="1"/>
</dbReference>
<dbReference type="PANTHER" id="PTHR42648:SF22">
    <property type="entry name" value="REVERSE TRANSCRIPTASE TY1_COPIA-TYPE DOMAIN-CONTAINING PROTEIN"/>
    <property type="match status" value="1"/>
</dbReference>
<comment type="caution">
    <text evidence="2">The sequence shown here is derived from an EMBL/GenBank/DDBJ whole genome shotgun (WGS) entry which is preliminary data.</text>
</comment>
<proteinExistence type="predicted"/>
<gene>
    <name evidence="2" type="ORF">CEURO_LOCUS13029</name>
</gene>
<dbReference type="InterPro" id="IPR012337">
    <property type="entry name" value="RNaseH-like_sf"/>
</dbReference>
<dbReference type="AlphaFoldDB" id="A0A9P0ZA29"/>
<dbReference type="OrthoDB" id="1750639at2759"/>
<accession>A0A9P0ZA29</accession>
<dbReference type="GO" id="GO:0015074">
    <property type="term" value="P:DNA integration"/>
    <property type="evidence" value="ECO:0007669"/>
    <property type="project" value="InterPro"/>
</dbReference>
<keyword evidence="3" id="KW-1185">Reference proteome</keyword>
<evidence type="ECO:0000313" key="3">
    <source>
        <dbReference type="Proteomes" id="UP001152484"/>
    </source>
</evidence>
<dbReference type="InterPro" id="IPR036397">
    <property type="entry name" value="RNaseH_sf"/>
</dbReference>
<dbReference type="EMBL" id="CAMAPE010000033">
    <property type="protein sequence ID" value="CAH9095178.1"/>
    <property type="molecule type" value="Genomic_DNA"/>
</dbReference>
<sequence>MDLLSHQQESMDLASGKMIDSGKEEDGLYIFDGETQSNKRGPRNACLPIVSFSNNKYLYLLHYRLGHPSFYYLKKTFPQFFLNKDVSLFNCDMCALAKHHRNTYLPHSYKPTSPFTLVHSDIWGPSRIPTLKGKRWFVTIIDDHTRVTWVFLIKEKSEVEKIFRAFYAMVQTQFNTKIKMVRSDNGREYFSQTLNNFFTKKGIIHQSSCVNTPTQNGIAERKNRHLLEVTRAIMFSTNIPKYLWGEAVLHVTYLINRMPSKILRFKSPISSLQHFFPTNRLLNTLPLNFFGCTVFIKNPDRSASKFDPRGKKCVYLGVSATKKGYKCFDPTTKTMVVTMDTFFVEEQPFF</sequence>
<protein>
    <recommendedName>
        <fullName evidence="1">Integrase catalytic domain-containing protein</fullName>
    </recommendedName>
</protein>
<feature type="domain" description="Integrase catalytic" evidence="1">
    <location>
        <begin position="110"/>
        <end position="276"/>
    </location>
</feature>
<reference evidence="2" key="1">
    <citation type="submission" date="2022-07" db="EMBL/GenBank/DDBJ databases">
        <authorList>
            <person name="Macas J."/>
            <person name="Novak P."/>
            <person name="Neumann P."/>
        </authorList>
    </citation>
    <scope>NUCLEOTIDE SEQUENCE</scope>
</reference>